<feature type="region of interest" description="Disordered" evidence="1">
    <location>
        <begin position="562"/>
        <end position="609"/>
    </location>
</feature>
<evidence type="ECO:0000313" key="2">
    <source>
        <dbReference type="EMBL" id="KZT33787.1"/>
    </source>
</evidence>
<sequence>MVATTYHAVRYQASVFEGLVSRAIVGDVDTGFAHGVRSIWTWVRGLVAASTKWAMDLKIRTSRAGWTWATNVNPAEMAERGGRWIRAMVAVKKEEAEEESGSKQDSEDPVLEDSDTNVGWKKWMKALNMMKRAQDWIRSNQVEVECTSKELIFATYQDLIAEASDPTLLDRAVASLSYRDWMQYGGGSADQLQKVYTRLMATDTSFRVQETINAQISRFSAWFSERRKEIEENREDRAERAGSPATEGDENLSEGEFEAKEEEEEEERRVIQLTAFLVKQRKDQISRWFNPTWENCTHILDLLSLPFDEFVAKCLCINNYNINLGDHRRIFFWSVFHCFELLRAHKRSDVTRILSHLEPFSALTSFVLAHIYEPFYDRVLKLIIGDRRTEVLRFLHEFLSTPRDWSNVEPDNASAAFLIAAGSPSHFPSDLNLSPIIAHIARHPSWWNWPKASDRLIAYLGQCDISTLSDLAGIHHFLQQCVHLELPPPPRISYFGTQCATQETRDAARTLLHQYEAFFTSNIPLPPSPPLPTSDEVISSDSRSSIMDLSLLSDSEYLDEASSPLSVHTLDDPGAPEITPLDLDPSESLPSSPSSSTGHHAIDMTDTER</sequence>
<feature type="compositionally biased region" description="Basic and acidic residues" evidence="1">
    <location>
        <begin position="600"/>
        <end position="609"/>
    </location>
</feature>
<gene>
    <name evidence="2" type="ORF">SISSUDRAFT_1132315</name>
</gene>
<dbReference type="AlphaFoldDB" id="A0A165Z006"/>
<evidence type="ECO:0000313" key="3">
    <source>
        <dbReference type="Proteomes" id="UP000076798"/>
    </source>
</evidence>
<feature type="region of interest" description="Disordered" evidence="1">
    <location>
        <begin position="233"/>
        <end position="266"/>
    </location>
</feature>
<evidence type="ECO:0000256" key="1">
    <source>
        <dbReference type="SAM" id="MobiDB-lite"/>
    </source>
</evidence>
<reference evidence="2 3" key="1">
    <citation type="journal article" date="2016" name="Mol. Biol. Evol.">
        <title>Comparative Genomics of Early-Diverging Mushroom-Forming Fungi Provides Insights into the Origins of Lignocellulose Decay Capabilities.</title>
        <authorList>
            <person name="Nagy L.G."/>
            <person name="Riley R."/>
            <person name="Tritt A."/>
            <person name="Adam C."/>
            <person name="Daum C."/>
            <person name="Floudas D."/>
            <person name="Sun H."/>
            <person name="Yadav J.S."/>
            <person name="Pangilinan J."/>
            <person name="Larsson K.H."/>
            <person name="Matsuura K."/>
            <person name="Barry K."/>
            <person name="Labutti K."/>
            <person name="Kuo R."/>
            <person name="Ohm R.A."/>
            <person name="Bhattacharya S.S."/>
            <person name="Shirouzu T."/>
            <person name="Yoshinaga Y."/>
            <person name="Martin F.M."/>
            <person name="Grigoriev I.V."/>
            <person name="Hibbett D.S."/>
        </authorList>
    </citation>
    <scope>NUCLEOTIDE SEQUENCE [LARGE SCALE GENOMIC DNA]</scope>
    <source>
        <strain evidence="2 3">HHB10207 ss-3</strain>
    </source>
</reference>
<protein>
    <submittedName>
        <fullName evidence="2">Uncharacterized protein</fullName>
    </submittedName>
</protein>
<name>A0A165Z006_9AGAM</name>
<feature type="compositionally biased region" description="Low complexity" evidence="1">
    <location>
        <begin position="580"/>
        <end position="596"/>
    </location>
</feature>
<accession>A0A165Z006</accession>
<feature type="compositionally biased region" description="Acidic residues" evidence="1">
    <location>
        <begin position="247"/>
        <end position="266"/>
    </location>
</feature>
<feature type="region of interest" description="Disordered" evidence="1">
    <location>
        <begin position="95"/>
        <end position="114"/>
    </location>
</feature>
<feature type="compositionally biased region" description="Basic and acidic residues" evidence="1">
    <location>
        <begin position="95"/>
        <end position="106"/>
    </location>
</feature>
<proteinExistence type="predicted"/>
<dbReference type="EMBL" id="KV428218">
    <property type="protein sequence ID" value="KZT33787.1"/>
    <property type="molecule type" value="Genomic_DNA"/>
</dbReference>
<dbReference type="Proteomes" id="UP000076798">
    <property type="component" value="Unassembled WGS sequence"/>
</dbReference>
<organism evidence="2 3">
    <name type="scientific">Sistotremastrum suecicum HHB10207 ss-3</name>
    <dbReference type="NCBI Taxonomy" id="1314776"/>
    <lineage>
        <taxon>Eukaryota</taxon>
        <taxon>Fungi</taxon>
        <taxon>Dikarya</taxon>
        <taxon>Basidiomycota</taxon>
        <taxon>Agaricomycotina</taxon>
        <taxon>Agaricomycetes</taxon>
        <taxon>Sistotremastrales</taxon>
        <taxon>Sistotremastraceae</taxon>
        <taxon>Sistotremastrum</taxon>
    </lineage>
</organism>
<keyword evidence="3" id="KW-1185">Reference proteome</keyword>